<keyword evidence="2" id="KW-1185">Reference proteome</keyword>
<name>A0A2H3AIM4_9AGAR</name>
<dbReference type="Proteomes" id="UP000218334">
    <property type="component" value="Unassembled WGS sequence"/>
</dbReference>
<organism evidence="1 2">
    <name type="scientific">Armillaria solidipes</name>
    <dbReference type="NCBI Taxonomy" id="1076256"/>
    <lineage>
        <taxon>Eukaryota</taxon>
        <taxon>Fungi</taxon>
        <taxon>Dikarya</taxon>
        <taxon>Basidiomycota</taxon>
        <taxon>Agaricomycotina</taxon>
        <taxon>Agaricomycetes</taxon>
        <taxon>Agaricomycetidae</taxon>
        <taxon>Agaricales</taxon>
        <taxon>Marasmiineae</taxon>
        <taxon>Physalacriaceae</taxon>
        <taxon>Armillaria</taxon>
    </lineage>
</organism>
<evidence type="ECO:0000313" key="1">
    <source>
        <dbReference type="EMBL" id="PBK58741.1"/>
    </source>
</evidence>
<proteinExistence type="predicted"/>
<dbReference type="EMBL" id="KZ293526">
    <property type="protein sequence ID" value="PBK58741.1"/>
    <property type="molecule type" value="Genomic_DNA"/>
</dbReference>
<sequence length="169" mass="19113">MYLWRIHQIAAINGVEVTNLSFPRNIGLYASRNIFDDQWNGRLHRARSRSAILKVEDEYYTISSRSPAPGRFTIVLDYTPPTAILLDDLPILVIGPYRLSLRSPCYPRRRSSTCPSQTAMSRRIADASPLDKDNLFPQHSTSVRVDPLSATHPKAITFSSFGFHCYEAA</sequence>
<reference evidence="2" key="1">
    <citation type="journal article" date="2017" name="Nat. Ecol. Evol.">
        <title>Genome expansion and lineage-specific genetic innovations in the forest pathogenic fungi Armillaria.</title>
        <authorList>
            <person name="Sipos G."/>
            <person name="Prasanna A.N."/>
            <person name="Walter M.C."/>
            <person name="O'Connor E."/>
            <person name="Balint B."/>
            <person name="Krizsan K."/>
            <person name="Kiss B."/>
            <person name="Hess J."/>
            <person name="Varga T."/>
            <person name="Slot J."/>
            <person name="Riley R."/>
            <person name="Boka B."/>
            <person name="Rigling D."/>
            <person name="Barry K."/>
            <person name="Lee J."/>
            <person name="Mihaltcheva S."/>
            <person name="LaButti K."/>
            <person name="Lipzen A."/>
            <person name="Waldron R."/>
            <person name="Moloney N.M."/>
            <person name="Sperisen C."/>
            <person name="Kredics L."/>
            <person name="Vagvoelgyi C."/>
            <person name="Patrignani A."/>
            <person name="Fitzpatrick D."/>
            <person name="Nagy I."/>
            <person name="Doyle S."/>
            <person name="Anderson J.B."/>
            <person name="Grigoriev I.V."/>
            <person name="Gueldener U."/>
            <person name="Muensterkoetter M."/>
            <person name="Nagy L.G."/>
        </authorList>
    </citation>
    <scope>NUCLEOTIDE SEQUENCE [LARGE SCALE GENOMIC DNA]</scope>
    <source>
        <strain evidence="2">28-4</strain>
    </source>
</reference>
<evidence type="ECO:0000313" key="2">
    <source>
        <dbReference type="Proteomes" id="UP000218334"/>
    </source>
</evidence>
<protein>
    <submittedName>
        <fullName evidence="1">Uncharacterized protein</fullName>
    </submittedName>
</protein>
<gene>
    <name evidence="1" type="ORF">ARMSODRAFT_103229</name>
</gene>
<accession>A0A2H3AIM4</accession>
<dbReference type="AlphaFoldDB" id="A0A2H3AIM4"/>